<dbReference type="InterPro" id="IPR018812">
    <property type="entry name" value="SAK_HAD"/>
</dbReference>
<dbReference type="GO" id="GO:0000494">
    <property type="term" value="P:box C/D sno(s)RNA 3'-end processing"/>
    <property type="evidence" value="ECO:0007669"/>
    <property type="project" value="TreeGrafter"/>
</dbReference>
<organism evidence="3 4">
    <name type="scientific">Lepidopterella palustris CBS 459.81</name>
    <dbReference type="NCBI Taxonomy" id="1314670"/>
    <lineage>
        <taxon>Eukaryota</taxon>
        <taxon>Fungi</taxon>
        <taxon>Dikarya</taxon>
        <taxon>Ascomycota</taxon>
        <taxon>Pezizomycotina</taxon>
        <taxon>Dothideomycetes</taxon>
        <taxon>Pleosporomycetidae</taxon>
        <taxon>Mytilinidiales</taxon>
        <taxon>Argynnaceae</taxon>
        <taxon>Lepidopterella</taxon>
    </lineage>
</organism>
<dbReference type="GO" id="GO:0031428">
    <property type="term" value="C:box C/D methylation guide snoRNP complex"/>
    <property type="evidence" value="ECO:0007669"/>
    <property type="project" value="TreeGrafter"/>
</dbReference>
<feature type="compositionally biased region" description="Low complexity" evidence="1">
    <location>
        <begin position="550"/>
        <end position="563"/>
    </location>
</feature>
<feature type="region of interest" description="Disordered" evidence="1">
    <location>
        <begin position="439"/>
        <end position="563"/>
    </location>
</feature>
<dbReference type="GO" id="GO:0032040">
    <property type="term" value="C:small-subunit processome"/>
    <property type="evidence" value="ECO:0007669"/>
    <property type="project" value="TreeGrafter"/>
</dbReference>
<feature type="compositionally biased region" description="Gly residues" evidence="1">
    <location>
        <begin position="501"/>
        <end position="531"/>
    </location>
</feature>
<dbReference type="GO" id="GO:0008649">
    <property type="term" value="F:rRNA methyltransferase activity"/>
    <property type="evidence" value="ECO:0007669"/>
    <property type="project" value="TreeGrafter"/>
</dbReference>
<dbReference type="AlphaFoldDB" id="A0A8E2JH89"/>
<evidence type="ECO:0000259" key="2">
    <source>
        <dbReference type="Pfam" id="PF10307"/>
    </source>
</evidence>
<dbReference type="PANTHER" id="PTHR10335">
    <property type="entry name" value="RRNA 2-O-METHYLTRANSFERASE FIBRILLARIN"/>
    <property type="match status" value="1"/>
</dbReference>
<protein>
    <recommendedName>
        <fullName evidence="2">Swiss Army Knife RNA repair protein HAD domain-containing protein</fullName>
    </recommendedName>
</protein>
<dbReference type="Pfam" id="PF10307">
    <property type="entry name" value="HAD_SAK_1"/>
    <property type="match status" value="1"/>
</dbReference>
<gene>
    <name evidence="3" type="ORF">K432DRAFT_380435</name>
</gene>
<evidence type="ECO:0000256" key="1">
    <source>
        <dbReference type="SAM" id="MobiDB-lite"/>
    </source>
</evidence>
<evidence type="ECO:0000313" key="4">
    <source>
        <dbReference type="Proteomes" id="UP000250266"/>
    </source>
</evidence>
<feature type="domain" description="Swiss Army Knife RNA repair protein HAD" evidence="2">
    <location>
        <begin position="57"/>
        <end position="262"/>
    </location>
</feature>
<dbReference type="PANTHER" id="PTHR10335:SF23">
    <property type="entry name" value="OB FOLD-CONTAINING PROTEIN, NUCLEIC ACID BINDING"/>
    <property type="match status" value="1"/>
</dbReference>
<keyword evidence="4" id="KW-1185">Reference proteome</keyword>
<dbReference type="GO" id="GO:1990259">
    <property type="term" value="F:histone H2AQ104 methyltransferase activity"/>
    <property type="evidence" value="ECO:0007669"/>
    <property type="project" value="TreeGrafter"/>
</dbReference>
<proteinExistence type="predicted"/>
<dbReference type="Proteomes" id="UP000250266">
    <property type="component" value="Unassembled WGS sequence"/>
</dbReference>
<sequence>MLINAPNGASNGTSNGRAATHTVTALKRWSCDEKDLPSVSQIKAIHVYDFDNTLFASPLPNKQIWNGPTIGQLGSPDIFLNGGWWHDASILASTGEGVEKEELRAWEGWWNEQIVNLVELTMQQKDALNVLLTGRSEHGFGELIKRIVRSKKLDFDMVCLKPDVGPANQKFQNTMAFKQALLAEIVYTYKDADEIRVYEDRVKHTKGFREFFFSFNKALMSGDAPTMRKPITAEVIQVAENATNLDPVSEIAEVQRMINSHNLTVKNGNAPPGVPPYQIKRTVFYTGYMISPPMTDKLVTLVNLPHNTPEGEIRFLANSILITPKPCPESILEKVGGIGKKVIWRVTGISVFEQRLWAARVEPVPHTQKYYSENPTPTVVLALRRGAKPADAVRIQNWHPVPDDKAFEFETVVGEKVLLRVEEEQANESRWESYFPNKNHKRVHPREDGFISLNDGPTPPSQWQPQHSRPRGQEDRRPGGISANYRGGNAHRGRGSQRGQSYGGRGGRGGNSRGGGGGGGGGGGRGRGRGGPSQYKSLDDVGDRNYGQGSSYPSYDDSPYNAY</sequence>
<reference evidence="3 4" key="1">
    <citation type="journal article" date="2016" name="Nat. Commun.">
        <title>Ectomycorrhizal ecology is imprinted in the genome of the dominant symbiotic fungus Cenococcum geophilum.</title>
        <authorList>
            <consortium name="DOE Joint Genome Institute"/>
            <person name="Peter M."/>
            <person name="Kohler A."/>
            <person name="Ohm R.A."/>
            <person name="Kuo A."/>
            <person name="Krutzmann J."/>
            <person name="Morin E."/>
            <person name="Arend M."/>
            <person name="Barry K.W."/>
            <person name="Binder M."/>
            <person name="Choi C."/>
            <person name="Clum A."/>
            <person name="Copeland A."/>
            <person name="Grisel N."/>
            <person name="Haridas S."/>
            <person name="Kipfer T."/>
            <person name="LaButti K."/>
            <person name="Lindquist E."/>
            <person name="Lipzen A."/>
            <person name="Maire R."/>
            <person name="Meier B."/>
            <person name="Mihaltcheva S."/>
            <person name="Molinier V."/>
            <person name="Murat C."/>
            <person name="Poggeler S."/>
            <person name="Quandt C.A."/>
            <person name="Sperisen C."/>
            <person name="Tritt A."/>
            <person name="Tisserant E."/>
            <person name="Crous P.W."/>
            <person name="Henrissat B."/>
            <person name="Nehls U."/>
            <person name="Egli S."/>
            <person name="Spatafora J.W."/>
            <person name="Grigoriev I.V."/>
            <person name="Martin F.M."/>
        </authorList>
    </citation>
    <scope>NUCLEOTIDE SEQUENCE [LARGE SCALE GENOMIC DNA]</scope>
    <source>
        <strain evidence="3 4">CBS 459.81</strain>
    </source>
</reference>
<accession>A0A8E2JH89</accession>
<dbReference type="GO" id="GO:0003723">
    <property type="term" value="F:RNA binding"/>
    <property type="evidence" value="ECO:0007669"/>
    <property type="project" value="TreeGrafter"/>
</dbReference>
<evidence type="ECO:0000313" key="3">
    <source>
        <dbReference type="EMBL" id="OCK82428.1"/>
    </source>
</evidence>
<dbReference type="EMBL" id="KV744888">
    <property type="protein sequence ID" value="OCK82428.1"/>
    <property type="molecule type" value="Genomic_DNA"/>
</dbReference>
<dbReference type="OrthoDB" id="5596992at2759"/>
<name>A0A8E2JH89_9PEZI</name>